<accession>A0ABY9HW01</accession>
<protein>
    <submittedName>
        <fullName evidence="1">Ig domain-containing protein</fullName>
    </submittedName>
</protein>
<dbReference type="Gene3D" id="2.60.40.10">
    <property type="entry name" value="Immunoglobulins"/>
    <property type="match status" value="1"/>
</dbReference>
<dbReference type="EMBL" id="CP120992">
    <property type="protein sequence ID" value="WLQ38737.1"/>
    <property type="molecule type" value="Genomic_DNA"/>
</dbReference>
<reference evidence="1 2" key="1">
    <citation type="submission" date="2023-03" db="EMBL/GenBank/DDBJ databases">
        <title>Isolation and description of six Streptomyces strains from soil environments, able to metabolize different microbial glucans.</title>
        <authorList>
            <person name="Widen T."/>
            <person name="Larsbrink J."/>
        </authorList>
    </citation>
    <scope>NUCLEOTIDE SEQUENCE [LARGE SCALE GENOMIC DNA]</scope>
    <source>
        <strain evidence="1 2">Mut2</strain>
    </source>
</reference>
<dbReference type="SUPFAM" id="SSF49313">
    <property type="entry name" value="Cadherin-like"/>
    <property type="match status" value="1"/>
</dbReference>
<evidence type="ECO:0000313" key="2">
    <source>
        <dbReference type="Proteomes" id="UP001229952"/>
    </source>
</evidence>
<dbReference type="RefSeq" id="WP_306085426.1">
    <property type="nucleotide sequence ID" value="NZ_CP120992.1"/>
</dbReference>
<keyword evidence="2" id="KW-1185">Reference proteome</keyword>
<name>A0ABY9HW01_9ACTN</name>
<proteinExistence type="predicted"/>
<evidence type="ECO:0000313" key="1">
    <source>
        <dbReference type="EMBL" id="WLQ38737.1"/>
    </source>
</evidence>
<organism evidence="1 2">
    <name type="scientific">Streptomyces laculatispora</name>
    <dbReference type="NCBI Taxonomy" id="887464"/>
    <lineage>
        <taxon>Bacteria</taxon>
        <taxon>Bacillati</taxon>
        <taxon>Actinomycetota</taxon>
        <taxon>Actinomycetes</taxon>
        <taxon>Kitasatosporales</taxon>
        <taxon>Streptomycetaceae</taxon>
        <taxon>Streptomyces</taxon>
    </lineage>
</organism>
<dbReference type="InterPro" id="IPR013783">
    <property type="entry name" value="Ig-like_fold"/>
</dbReference>
<gene>
    <name evidence="1" type="ORF">P8A22_00915</name>
</gene>
<dbReference type="InterPro" id="IPR015919">
    <property type="entry name" value="Cadherin-like_sf"/>
</dbReference>
<sequence length="51" mass="5267">MVRFPAGLTLNPDTGGITNVPWSAGTSAFSVVARNNGVADARITYTVTTTP</sequence>
<dbReference type="Proteomes" id="UP001229952">
    <property type="component" value="Chromosome"/>
</dbReference>
<dbReference type="Pfam" id="PF05345">
    <property type="entry name" value="He_PIG"/>
    <property type="match status" value="1"/>
</dbReference>